<gene>
    <name evidence="1" type="primary">WBGene00279916</name>
</gene>
<evidence type="ECO:0000313" key="2">
    <source>
        <dbReference type="Proteomes" id="UP000005239"/>
    </source>
</evidence>
<protein>
    <submittedName>
        <fullName evidence="1">G protein-coupled receptor</fullName>
    </submittedName>
</protein>
<dbReference type="PANTHER" id="PTHR22941">
    <property type="entry name" value="SERPENTINE RECEPTOR"/>
    <property type="match status" value="1"/>
</dbReference>
<dbReference type="PANTHER" id="PTHR22941:SF26">
    <property type="entry name" value="SERPENTINE RECEPTOR, CLASS H"/>
    <property type="match status" value="1"/>
</dbReference>
<name>A0A2A6CL97_PRIPA</name>
<reference evidence="1" key="2">
    <citation type="submission" date="2022-06" db="UniProtKB">
        <authorList>
            <consortium name="EnsemblMetazoa"/>
        </authorList>
    </citation>
    <scope>IDENTIFICATION</scope>
    <source>
        <strain evidence="1">PS312</strain>
    </source>
</reference>
<dbReference type="InterPro" id="IPR053220">
    <property type="entry name" value="Nematode_rcpt-like_serp_H"/>
</dbReference>
<dbReference type="EnsemblMetazoa" id="PPA41547.1">
    <property type="protein sequence ID" value="PPA41547.1"/>
    <property type="gene ID" value="WBGene00279916"/>
</dbReference>
<evidence type="ECO:0000313" key="1">
    <source>
        <dbReference type="EnsemblMetazoa" id="PPA41547.1"/>
    </source>
</evidence>
<dbReference type="Proteomes" id="UP000005239">
    <property type="component" value="Unassembled WGS sequence"/>
</dbReference>
<dbReference type="Pfam" id="PF10327">
    <property type="entry name" value="7TM_GPCR_Sri"/>
    <property type="match status" value="1"/>
</dbReference>
<sequence>MYIEGSTVAYNATIDRTIAFYNDISGPIYLLISLVVFALVWRDKDKRNTVYKRLMLGMQFYSIVTDLVLSSCAVVILTNEWALYAVGFTLGLSIVPIMMVVIYCVFQLLLLWVASLLYCHQQVLPPASIFRLRPNLQKISIIGLEISYVVYLSLFANTFVKMHLSDDDIPEDIQWIKFRRCFGVFRYHHESIRILLIFAAITGPPFLALIVMMFIQIFCYLRAGIKHSSEGTRRAQRRAAVTVLLLAIIPGCSLGIPCIGSYLLVLKRIPLLGIFPHFFSTILSDSENVLSFVTVFESPEVSATLFALANTHSIANSLTIVGRSPRYRAVLLTPIAKYLGKTARRDRATTVRVGAFTPP</sequence>
<accession>A0A8R1UXW6</accession>
<accession>A0A2A6CL97</accession>
<proteinExistence type="predicted"/>
<keyword evidence="2" id="KW-1185">Reference proteome</keyword>
<dbReference type="InterPro" id="IPR019429">
    <property type="entry name" value="7TM_GPCR_serpentine_rcpt_Sri"/>
</dbReference>
<dbReference type="AlphaFoldDB" id="A0A2A6CL97"/>
<reference evidence="2" key="1">
    <citation type="journal article" date="2008" name="Nat. Genet.">
        <title>The Pristionchus pacificus genome provides a unique perspective on nematode lifestyle and parasitism.</title>
        <authorList>
            <person name="Dieterich C."/>
            <person name="Clifton S.W."/>
            <person name="Schuster L.N."/>
            <person name="Chinwalla A."/>
            <person name="Delehaunty K."/>
            <person name="Dinkelacker I."/>
            <person name="Fulton L."/>
            <person name="Fulton R."/>
            <person name="Godfrey J."/>
            <person name="Minx P."/>
            <person name="Mitreva M."/>
            <person name="Roeseler W."/>
            <person name="Tian H."/>
            <person name="Witte H."/>
            <person name="Yang S.P."/>
            <person name="Wilson R.K."/>
            <person name="Sommer R.J."/>
        </authorList>
    </citation>
    <scope>NUCLEOTIDE SEQUENCE [LARGE SCALE GENOMIC DNA]</scope>
    <source>
        <strain evidence="2">PS312</strain>
    </source>
</reference>
<organism evidence="1 2">
    <name type="scientific">Pristionchus pacificus</name>
    <name type="common">Parasitic nematode worm</name>
    <dbReference type="NCBI Taxonomy" id="54126"/>
    <lineage>
        <taxon>Eukaryota</taxon>
        <taxon>Metazoa</taxon>
        <taxon>Ecdysozoa</taxon>
        <taxon>Nematoda</taxon>
        <taxon>Chromadorea</taxon>
        <taxon>Rhabditida</taxon>
        <taxon>Rhabditina</taxon>
        <taxon>Diplogasteromorpha</taxon>
        <taxon>Diplogasteroidea</taxon>
        <taxon>Neodiplogasteridae</taxon>
        <taxon>Pristionchus</taxon>
    </lineage>
</organism>